<comment type="similarity">
    <text evidence="6">Belongs to the peroxidase family.</text>
</comment>
<reference evidence="10" key="1">
    <citation type="submission" date="2020-05" db="EMBL/GenBank/DDBJ databases">
        <title>Mycena genomes resolve the evolution of fungal bioluminescence.</title>
        <authorList>
            <person name="Tsai I.J."/>
        </authorList>
    </citation>
    <scope>NUCLEOTIDE SEQUENCE</scope>
    <source>
        <strain evidence="10">CCC161011</strain>
    </source>
</reference>
<dbReference type="Gene3D" id="1.10.420.10">
    <property type="entry name" value="Peroxidase, domain 2"/>
    <property type="match status" value="1"/>
</dbReference>
<evidence type="ECO:0000256" key="6">
    <source>
        <dbReference type="RuleBase" id="RU004241"/>
    </source>
</evidence>
<dbReference type="OrthoDB" id="2895128at2759"/>
<dbReference type="EMBL" id="JACAZI010000008">
    <property type="protein sequence ID" value="KAF7354008.1"/>
    <property type="molecule type" value="Genomic_DNA"/>
</dbReference>
<keyword evidence="3" id="KW-0479">Metal-binding</keyword>
<dbReference type="GO" id="GO:0020037">
    <property type="term" value="F:heme binding"/>
    <property type="evidence" value="ECO:0007669"/>
    <property type="project" value="UniProtKB-UniRule"/>
</dbReference>
<sequence length="337" mass="35952">MRSLSAPIFSLLLATLLGVVAPASGSPHSTKRKGGDDGGGDDDDNGGNGNGIPTVDNAKNPLCKPWYAIRDAIMGDIYHGRCGDPARAAIRLAFHDAVDPNEVLRPDNNGLQNIVSLLQPLPAQFNVSAGDVLHLAGVLGVLACPGGPAVTTYIGRPAPKNIAPDGLLPNPNSAVKVLTDRFADMGFSIRELMALIGAHSTGKQRFVDAALAGSSFDSTVDIWDVRFYSETQNSTAAPGTFRLNSDVNFSHNATTQKDYNRFVGNQDNWAREYANAHEKMSLLGLDQSTLTDCSEILPQSIDLKDLSTSSSGKQPTDPVIDPVKLEAAIQKYRSIWL</sequence>
<dbReference type="Gene3D" id="1.10.520.10">
    <property type="match status" value="1"/>
</dbReference>
<dbReference type="PRINTS" id="PR00458">
    <property type="entry name" value="PEROXIDASE"/>
</dbReference>
<dbReference type="GO" id="GO:0046872">
    <property type="term" value="F:metal ion binding"/>
    <property type="evidence" value="ECO:0007669"/>
    <property type="project" value="UniProtKB-UniRule"/>
</dbReference>
<evidence type="ECO:0000256" key="8">
    <source>
        <dbReference type="SAM" id="MobiDB-lite"/>
    </source>
</evidence>
<evidence type="ECO:0000259" key="9">
    <source>
        <dbReference type="PROSITE" id="PS50873"/>
    </source>
</evidence>
<evidence type="ECO:0000313" key="11">
    <source>
        <dbReference type="Proteomes" id="UP000620124"/>
    </source>
</evidence>
<dbReference type="PROSITE" id="PS50873">
    <property type="entry name" value="PEROXIDASE_4"/>
    <property type="match status" value="1"/>
</dbReference>
<organism evidence="10 11">
    <name type="scientific">Mycena venus</name>
    <dbReference type="NCBI Taxonomy" id="2733690"/>
    <lineage>
        <taxon>Eukaryota</taxon>
        <taxon>Fungi</taxon>
        <taxon>Dikarya</taxon>
        <taxon>Basidiomycota</taxon>
        <taxon>Agaricomycotina</taxon>
        <taxon>Agaricomycetes</taxon>
        <taxon>Agaricomycetidae</taxon>
        <taxon>Agaricales</taxon>
        <taxon>Marasmiineae</taxon>
        <taxon>Mycenaceae</taxon>
        <taxon>Mycena</taxon>
    </lineage>
</organism>
<evidence type="ECO:0000256" key="4">
    <source>
        <dbReference type="ARBA" id="ARBA00023002"/>
    </source>
</evidence>
<dbReference type="AlphaFoldDB" id="A0A8H6Y673"/>
<dbReference type="SUPFAM" id="SSF48113">
    <property type="entry name" value="Heme-dependent peroxidases"/>
    <property type="match status" value="1"/>
</dbReference>
<dbReference type="GO" id="GO:0004601">
    <property type="term" value="F:peroxidase activity"/>
    <property type="evidence" value="ECO:0007669"/>
    <property type="project" value="UniProtKB-KW"/>
</dbReference>
<proteinExistence type="inferred from homology"/>
<evidence type="ECO:0000313" key="10">
    <source>
        <dbReference type="EMBL" id="KAF7354008.1"/>
    </source>
</evidence>
<name>A0A8H6Y673_9AGAR</name>
<evidence type="ECO:0000256" key="1">
    <source>
        <dbReference type="ARBA" id="ARBA00022559"/>
    </source>
</evidence>
<keyword evidence="4 7" id="KW-0560">Oxidoreductase</keyword>
<keyword evidence="2" id="KW-0349">Heme</keyword>
<keyword evidence="11" id="KW-1185">Reference proteome</keyword>
<evidence type="ECO:0000256" key="2">
    <source>
        <dbReference type="ARBA" id="ARBA00022617"/>
    </source>
</evidence>
<gene>
    <name evidence="10" type="ORF">MVEN_01087600</name>
</gene>
<dbReference type="PANTHER" id="PTHR31356">
    <property type="entry name" value="THYLAKOID LUMENAL 29 KDA PROTEIN, CHLOROPLASTIC-RELATED"/>
    <property type="match status" value="1"/>
</dbReference>
<dbReference type="GO" id="GO:0000302">
    <property type="term" value="P:response to reactive oxygen species"/>
    <property type="evidence" value="ECO:0007669"/>
    <property type="project" value="TreeGrafter"/>
</dbReference>
<evidence type="ECO:0000256" key="3">
    <source>
        <dbReference type="ARBA" id="ARBA00022723"/>
    </source>
</evidence>
<comment type="caution">
    <text evidence="10">The sequence shown here is derived from an EMBL/GenBank/DDBJ whole genome shotgun (WGS) entry which is preliminary data.</text>
</comment>
<dbReference type="EC" id="1.11.1.-" evidence="7"/>
<dbReference type="Pfam" id="PF11895">
    <property type="entry name" value="Peroxidase_ext"/>
    <property type="match status" value="1"/>
</dbReference>
<evidence type="ECO:0000256" key="7">
    <source>
        <dbReference type="RuleBase" id="RU363051"/>
    </source>
</evidence>
<accession>A0A8H6Y673</accession>
<dbReference type="Pfam" id="PF00141">
    <property type="entry name" value="peroxidase"/>
    <property type="match status" value="1"/>
</dbReference>
<feature type="signal peptide" evidence="7">
    <location>
        <begin position="1"/>
        <end position="25"/>
    </location>
</feature>
<dbReference type="InterPro" id="IPR010255">
    <property type="entry name" value="Haem_peroxidase_sf"/>
</dbReference>
<keyword evidence="5" id="KW-0408">Iron</keyword>
<dbReference type="Proteomes" id="UP000620124">
    <property type="component" value="Unassembled WGS sequence"/>
</dbReference>
<keyword evidence="1 7" id="KW-0575">Peroxidase</keyword>
<dbReference type="InterPro" id="IPR024589">
    <property type="entry name" value="Ligninase_C"/>
</dbReference>
<feature type="region of interest" description="Disordered" evidence="8">
    <location>
        <begin position="24"/>
        <end position="56"/>
    </location>
</feature>
<evidence type="ECO:0000256" key="5">
    <source>
        <dbReference type="ARBA" id="ARBA00023004"/>
    </source>
</evidence>
<dbReference type="GO" id="GO:0034599">
    <property type="term" value="P:cellular response to oxidative stress"/>
    <property type="evidence" value="ECO:0007669"/>
    <property type="project" value="InterPro"/>
</dbReference>
<keyword evidence="7" id="KW-0732">Signal</keyword>
<dbReference type="PANTHER" id="PTHR31356:SF66">
    <property type="entry name" value="CATALASE-PEROXIDASE"/>
    <property type="match status" value="1"/>
</dbReference>
<protein>
    <recommendedName>
        <fullName evidence="7">Peroxidase</fullName>
        <ecNumber evidence="7">1.11.1.-</ecNumber>
    </recommendedName>
</protein>
<dbReference type="InterPro" id="IPR044831">
    <property type="entry name" value="Ccp1-like"/>
</dbReference>
<feature type="domain" description="Plant heme peroxidase family profile" evidence="9">
    <location>
        <begin position="127"/>
        <end position="297"/>
    </location>
</feature>
<feature type="chain" id="PRO_5034617207" description="Peroxidase" evidence="7">
    <location>
        <begin position="26"/>
        <end position="337"/>
    </location>
</feature>
<dbReference type="GO" id="GO:0042744">
    <property type="term" value="P:hydrogen peroxide catabolic process"/>
    <property type="evidence" value="ECO:0007669"/>
    <property type="project" value="TreeGrafter"/>
</dbReference>
<dbReference type="InterPro" id="IPR002016">
    <property type="entry name" value="Haem_peroxidase"/>
</dbReference>